<sequence>MPLNDVLMLAGALVGAGIVSGLLAGIFGVGGGAVIVPVLYEVFRLIDVPEDVRMQLCVGTSLAIIVPTSISSYRAHLRRDAVEIPVLRVWLVPVVLGVAIGGYVASFAPAWVFKAVFVAVASISAFKLLFGRDDWRFADSLPGKAVMRLYGLMIGIASALMGIGGGAISNLLLSLYAMPIHRAVATSAGLGVIISVPGVIAYIFSGWSKMAALPPFSIGYVSLIGFAMMVPTSIIAAPWGARIAHALPKRKLEVAFGIYLATVAARFVAAIIW</sequence>
<reference evidence="7" key="1">
    <citation type="submission" date="2019-01" db="EMBL/GenBank/DDBJ databases">
        <title>Cytophagaceae bacterium strain CAR-16.</title>
        <authorList>
            <person name="Chen W.-M."/>
        </authorList>
    </citation>
    <scope>NUCLEOTIDE SEQUENCE [LARGE SCALE GENOMIC DNA]</scope>
    <source>
        <strain evidence="7">CHR27</strain>
    </source>
</reference>
<dbReference type="OrthoDB" id="457670at2"/>
<evidence type="ECO:0000313" key="6">
    <source>
        <dbReference type="EMBL" id="RXR27276.1"/>
    </source>
</evidence>
<feature type="transmembrane region" description="Helical" evidence="5">
    <location>
        <begin position="52"/>
        <end position="73"/>
    </location>
</feature>
<keyword evidence="7" id="KW-1185">Reference proteome</keyword>
<dbReference type="EMBL" id="SBKP01000013">
    <property type="protein sequence ID" value="RXR27276.1"/>
    <property type="molecule type" value="Genomic_DNA"/>
</dbReference>
<comment type="subcellular location">
    <subcellularLocation>
        <location evidence="5">Cell membrane</location>
        <topology evidence="5">Multi-pass membrane protein</topology>
    </subcellularLocation>
    <subcellularLocation>
        <location evidence="1">Membrane</location>
        <topology evidence="1">Multi-pass membrane protein</topology>
    </subcellularLocation>
</comment>
<comment type="caution">
    <text evidence="6">The sequence shown here is derived from an EMBL/GenBank/DDBJ whole genome shotgun (WGS) entry which is preliminary data.</text>
</comment>
<dbReference type="Proteomes" id="UP000290958">
    <property type="component" value="Unassembled WGS sequence"/>
</dbReference>
<proteinExistence type="inferred from homology"/>
<keyword evidence="2 5" id="KW-0812">Transmembrane</keyword>
<evidence type="ECO:0000256" key="3">
    <source>
        <dbReference type="ARBA" id="ARBA00022989"/>
    </source>
</evidence>
<feature type="transmembrane region" description="Helical" evidence="5">
    <location>
        <begin position="216"/>
        <end position="240"/>
    </location>
</feature>
<dbReference type="PANTHER" id="PTHR43483:SF3">
    <property type="entry name" value="MEMBRANE TRANSPORTER PROTEIN HI_0806-RELATED"/>
    <property type="match status" value="1"/>
</dbReference>
<feature type="transmembrane region" description="Helical" evidence="5">
    <location>
        <begin position="252"/>
        <end position="272"/>
    </location>
</feature>
<name>A0A4Q1KEU5_9SPHN</name>
<feature type="transmembrane region" description="Helical" evidence="5">
    <location>
        <begin position="7"/>
        <end position="40"/>
    </location>
</feature>
<evidence type="ECO:0000256" key="4">
    <source>
        <dbReference type="ARBA" id="ARBA00023136"/>
    </source>
</evidence>
<gene>
    <name evidence="6" type="ORF">EQG66_12385</name>
</gene>
<accession>A0A4Q1KEU5</accession>
<organism evidence="6 7">
    <name type="scientific">Sphingobium fluviale</name>
    <dbReference type="NCBI Taxonomy" id="2506423"/>
    <lineage>
        <taxon>Bacteria</taxon>
        <taxon>Pseudomonadati</taxon>
        <taxon>Pseudomonadota</taxon>
        <taxon>Alphaproteobacteria</taxon>
        <taxon>Sphingomonadales</taxon>
        <taxon>Sphingomonadaceae</taxon>
        <taxon>Sphingobium</taxon>
    </lineage>
</organism>
<keyword evidence="3 5" id="KW-1133">Transmembrane helix</keyword>
<evidence type="ECO:0000256" key="1">
    <source>
        <dbReference type="ARBA" id="ARBA00004141"/>
    </source>
</evidence>
<protein>
    <recommendedName>
        <fullName evidence="5">Probable membrane transporter protein</fullName>
    </recommendedName>
</protein>
<dbReference type="AlphaFoldDB" id="A0A4Q1KEU5"/>
<feature type="transmembrane region" description="Helical" evidence="5">
    <location>
        <begin position="183"/>
        <end position="204"/>
    </location>
</feature>
<dbReference type="GO" id="GO:0005886">
    <property type="term" value="C:plasma membrane"/>
    <property type="evidence" value="ECO:0007669"/>
    <property type="project" value="UniProtKB-SubCell"/>
</dbReference>
<feature type="transmembrane region" description="Helical" evidence="5">
    <location>
        <begin position="111"/>
        <end position="130"/>
    </location>
</feature>
<keyword evidence="5" id="KW-1003">Cell membrane</keyword>
<dbReference type="PANTHER" id="PTHR43483">
    <property type="entry name" value="MEMBRANE TRANSPORTER PROTEIN HI_0806-RELATED"/>
    <property type="match status" value="1"/>
</dbReference>
<feature type="transmembrane region" description="Helical" evidence="5">
    <location>
        <begin position="150"/>
        <end position="177"/>
    </location>
</feature>
<evidence type="ECO:0000256" key="2">
    <source>
        <dbReference type="ARBA" id="ARBA00022692"/>
    </source>
</evidence>
<comment type="similarity">
    <text evidence="5">Belongs to the 4-toluene sulfonate uptake permease (TSUP) (TC 2.A.102) family.</text>
</comment>
<dbReference type="InterPro" id="IPR002781">
    <property type="entry name" value="TM_pro_TauE-like"/>
</dbReference>
<evidence type="ECO:0000256" key="5">
    <source>
        <dbReference type="RuleBase" id="RU363041"/>
    </source>
</evidence>
<evidence type="ECO:0000313" key="7">
    <source>
        <dbReference type="Proteomes" id="UP000290958"/>
    </source>
</evidence>
<feature type="transmembrane region" description="Helical" evidence="5">
    <location>
        <begin position="85"/>
        <end position="105"/>
    </location>
</feature>
<dbReference type="Pfam" id="PF01925">
    <property type="entry name" value="TauE"/>
    <property type="match status" value="1"/>
</dbReference>
<keyword evidence="4 5" id="KW-0472">Membrane</keyword>